<sequence>MAAEEVDHSNVRALSLEKQDVERIDIVASPPPTVLQNGEGECVIITWKTWFVIFVLSSTFGLSFWPVPATAALQSKLAIQFGEPLSSTWYVPAYTTANAIGFLIAGANSDLFGRRLFLLFGNICCCVGFIVTATAGGSSQFTAGLAITGFGGGFCQIAMCSIPELLPNKFRHIGICKSSRIPLDELADHLSTQKGLSDGFVFVIVIIGPIVGRYAIDSGGWKYIYWGGLVAQFISLAALFAFYKPPKHPKGIPWHEAIKGLDYVGSALIIPGVILALVGIINTTYKPSSNPTVIAPMVVGFIMIAAFGWWETVSSVPHKLCPPHLFASHKGREFTAPFIVAFIVTMFYYSVNIIW</sequence>
<proteinExistence type="predicted"/>
<evidence type="ECO:0000256" key="3">
    <source>
        <dbReference type="ARBA" id="ARBA00022989"/>
    </source>
</evidence>
<name>A0ABR3QWE2_9PLEO</name>
<evidence type="ECO:0000256" key="1">
    <source>
        <dbReference type="ARBA" id="ARBA00004141"/>
    </source>
</evidence>
<dbReference type="PROSITE" id="PS00216">
    <property type="entry name" value="SUGAR_TRANSPORT_1"/>
    <property type="match status" value="1"/>
</dbReference>
<dbReference type="InterPro" id="IPR005829">
    <property type="entry name" value="Sugar_transporter_CS"/>
</dbReference>
<gene>
    <name evidence="7" type="ORF">SLS60_009117</name>
</gene>
<dbReference type="EMBL" id="JAKJXO020000014">
    <property type="protein sequence ID" value="KAL1596471.1"/>
    <property type="molecule type" value="Genomic_DNA"/>
</dbReference>
<keyword evidence="8" id="KW-1185">Reference proteome</keyword>
<dbReference type="Proteomes" id="UP001521785">
    <property type="component" value="Unassembled WGS sequence"/>
</dbReference>
<dbReference type="Gene3D" id="1.20.1250.20">
    <property type="entry name" value="MFS general substrate transporter like domains"/>
    <property type="match status" value="1"/>
</dbReference>
<accession>A0ABR3QWE2</accession>
<keyword evidence="3 5" id="KW-1133">Transmembrane helix</keyword>
<evidence type="ECO:0000256" key="4">
    <source>
        <dbReference type="ARBA" id="ARBA00023136"/>
    </source>
</evidence>
<feature type="transmembrane region" description="Helical" evidence="5">
    <location>
        <begin position="223"/>
        <end position="243"/>
    </location>
</feature>
<feature type="transmembrane region" description="Helical" evidence="5">
    <location>
        <begin position="87"/>
        <end position="104"/>
    </location>
</feature>
<evidence type="ECO:0000313" key="8">
    <source>
        <dbReference type="Proteomes" id="UP001521785"/>
    </source>
</evidence>
<feature type="transmembrane region" description="Helical" evidence="5">
    <location>
        <begin position="334"/>
        <end position="351"/>
    </location>
</feature>
<evidence type="ECO:0000256" key="2">
    <source>
        <dbReference type="ARBA" id="ARBA00022692"/>
    </source>
</evidence>
<dbReference type="InterPro" id="IPR011701">
    <property type="entry name" value="MFS"/>
</dbReference>
<feature type="domain" description="Major facilitator superfamily (MFS) profile" evidence="6">
    <location>
        <begin position="49"/>
        <end position="355"/>
    </location>
</feature>
<comment type="subcellular location">
    <subcellularLocation>
        <location evidence="1">Membrane</location>
        <topology evidence="1">Multi-pass membrane protein</topology>
    </subcellularLocation>
</comment>
<feature type="transmembrane region" description="Helical" evidence="5">
    <location>
        <begin position="263"/>
        <end position="281"/>
    </location>
</feature>
<dbReference type="PANTHER" id="PTHR23501:SF195">
    <property type="entry name" value="PEP5"/>
    <property type="match status" value="1"/>
</dbReference>
<feature type="transmembrane region" description="Helical" evidence="5">
    <location>
        <begin position="49"/>
        <end position="67"/>
    </location>
</feature>
<organism evidence="7 8">
    <name type="scientific">Paraconiothyrium brasiliense</name>
    <dbReference type="NCBI Taxonomy" id="300254"/>
    <lineage>
        <taxon>Eukaryota</taxon>
        <taxon>Fungi</taxon>
        <taxon>Dikarya</taxon>
        <taxon>Ascomycota</taxon>
        <taxon>Pezizomycotina</taxon>
        <taxon>Dothideomycetes</taxon>
        <taxon>Pleosporomycetidae</taxon>
        <taxon>Pleosporales</taxon>
        <taxon>Massarineae</taxon>
        <taxon>Didymosphaeriaceae</taxon>
        <taxon>Paraconiothyrium</taxon>
    </lineage>
</organism>
<dbReference type="PROSITE" id="PS50850">
    <property type="entry name" value="MFS"/>
    <property type="match status" value="1"/>
</dbReference>
<comment type="caution">
    <text evidence="7">The sequence shown here is derived from an EMBL/GenBank/DDBJ whole genome shotgun (WGS) entry which is preliminary data.</text>
</comment>
<feature type="transmembrane region" description="Helical" evidence="5">
    <location>
        <begin position="116"/>
        <end position="135"/>
    </location>
</feature>
<dbReference type="Pfam" id="PF07690">
    <property type="entry name" value="MFS_1"/>
    <property type="match status" value="1"/>
</dbReference>
<evidence type="ECO:0000259" key="6">
    <source>
        <dbReference type="PROSITE" id="PS50850"/>
    </source>
</evidence>
<dbReference type="PANTHER" id="PTHR23501">
    <property type="entry name" value="MAJOR FACILITATOR SUPERFAMILY"/>
    <property type="match status" value="1"/>
</dbReference>
<feature type="transmembrane region" description="Helical" evidence="5">
    <location>
        <begin position="199"/>
        <end position="216"/>
    </location>
</feature>
<dbReference type="SUPFAM" id="SSF103473">
    <property type="entry name" value="MFS general substrate transporter"/>
    <property type="match status" value="1"/>
</dbReference>
<keyword evidence="4 5" id="KW-0472">Membrane</keyword>
<evidence type="ECO:0000256" key="5">
    <source>
        <dbReference type="SAM" id="Phobius"/>
    </source>
</evidence>
<keyword evidence="2 5" id="KW-0812">Transmembrane</keyword>
<feature type="transmembrane region" description="Helical" evidence="5">
    <location>
        <begin position="293"/>
        <end position="310"/>
    </location>
</feature>
<dbReference type="InterPro" id="IPR020846">
    <property type="entry name" value="MFS_dom"/>
</dbReference>
<dbReference type="InterPro" id="IPR036259">
    <property type="entry name" value="MFS_trans_sf"/>
</dbReference>
<evidence type="ECO:0000313" key="7">
    <source>
        <dbReference type="EMBL" id="KAL1596471.1"/>
    </source>
</evidence>
<protein>
    <recommendedName>
        <fullName evidence="6">Major facilitator superfamily (MFS) profile domain-containing protein</fullName>
    </recommendedName>
</protein>
<reference evidence="7 8" key="1">
    <citation type="submission" date="2024-02" db="EMBL/GenBank/DDBJ databases">
        <title>De novo assembly and annotation of 12 fungi associated with fruit tree decline syndrome in Ontario, Canada.</title>
        <authorList>
            <person name="Sulman M."/>
            <person name="Ellouze W."/>
            <person name="Ilyukhin E."/>
        </authorList>
    </citation>
    <scope>NUCLEOTIDE SEQUENCE [LARGE SCALE GENOMIC DNA]</scope>
    <source>
        <strain evidence="7 8">M42-189</strain>
    </source>
</reference>